<organism evidence="2 3">
    <name type="scientific">Aureimonas glaciei</name>
    <dbReference type="NCBI Taxonomy" id="1776957"/>
    <lineage>
        <taxon>Bacteria</taxon>
        <taxon>Pseudomonadati</taxon>
        <taxon>Pseudomonadota</taxon>
        <taxon>Alphaproteobacteria</taxon>
        <taxon>Hyphomicrobiales</taxon>
        <taxon>Aurantimonadaceae</taxon>
        <taxon>Aureimonas</taxon>
    </lineage>
</organism>
<reference evidence="2" key="1">
    <citation type="journal article" date="2014" name="Int. J. Syst. Evol. Microbiol.">
        <title>Complete genome sequence of Corynebacterium casei LMG S-19264T (=DSM 44701T), isolated from a smear-ripened cheese.</title>
        <authorList>
            <consortium name="US DOE Joint Genome Institute (JGI-PGF)"/>
            <person name="Walter F."/>
            <person name="Albersmeier A."/>
            <person name="Kalinowski J."/>
            <person name="Ruckert C."/>
        </authorList>
    </citation>
    <scope>NUCLEOTIDE SEQUENCE</scope>
    <source>
        <strain evidence="2">CGMCC 1.15493</strain>
    </source>
</reference>
<accession>A0A916Y1P1</accession>
<comment type="caution">
    <text evidence="2">The sequence shown here is derived from an EMBL/GenBank/DDBJ whole genome shotgun (WGS) entry which is preliminary data.</text>
</comment>
<evidence type="ECO:0000313" key="3">
    <source>
        <dbReference type="Proteomes" id="UP000613160"/>
    </source>
</evidence>
<dbReference type="Proteomes" id="UP000613160">
    <property type="component" value="Unassembled WGS sequence"/>
</dbReference>
<sequence>MLTGFPKGFGFDPTVMGESSVGYIAGRSRLARLQADPRSTRLPVVLVADELLPVDPQQEADAAPSGSGTQSPFLATALVGLLLASVGYFMGFN</sequence>
<dbReference type="EMBL" id="BMJJ01000008">
    <property type="protein sequence ID" value="GGD26824.1"/>
    <property type="molecule type" value="Genomic_DNA"/>
</dbReference>
<keyword evidence="1" id="KW-0472">Membrane</keyword>
<proteinExistence type="predicted"/>
<keyword evidence="3" id="KW-1185">Reference proteome</keyword>
<dbReference type="AlphaFoldDB" id="A0A916Y1P1"/>
<evidence type="ECO:0000313" key="2">
    <source>
        <dbReference type="EMBL" id="GGD26824.1"/>
    </source>
</evidence>
<name>A0A916Y1P1_9HYPH</name>
<feature type="transmembrane region" description="Helical" evidence="1">
    <location>
        <begin position="73"/>
        <end position="92"/>
    </location>
</feature>
<keyword evidence="1" id="KW-1133">Transmembrane helix</keyword>
<keyword evidence="1" id="KW-0812">Transmembrane</keyword>
<evidence type="ECO:0000256" key="1">
    <source>
        <dbReference type="SAM" id="Phobius"/>
    </source>
</evidence>
<reference evidence="2" key="2">
    <citation type="submission" date="2020-09" db="EMBL/GenBank/DDBJ databases">
        <authorList>
            <person name="Sun Q."/>
            <person name="Zhou Y."/>
        </authorList>
    </citation>
    <scope>NUCLEOTIDE SEQUENCE</scope>
    <source>
        <strain evidence="2">CGMCC 1.15493</strain>
    </source>
</reference>
<protein>
    <submittedName>
        <fullName evidence="2">Uncharacterized protein</fullName>
    </submittedName>
</protein>
<gene>
    <name evidence="2" type="ORF">GCM10011335_32360</name>
</gene>